<accession>A0A9N9BQD5</accession>
<sequence length="42" mass="4969">MNHCLNISKRLFTEEASNILDNLIKVLNQLRKNVTKWILENT</sequence>
<name>A0A9N9BQD5_9GLOM</name>
<evidence type="ECO:0000313" key="3">
    <source>
        <dbReference type="Proteomes" id="UP000789759"/>
    </source>
</evidence>
<gene>
    <name evidence="2" type="ORF">CPELLU_LOCUS5785</name>
</gene>
<dbReference type="EMBL" id="CAJVQA010003418">
    <property type="protein sequence ID" value="CAG8574054.1"/>
    <property type="molecule type" value="Genomic_DNA"/>
</dbReference>
<evidence type="ECO:0000313" key="2">
    <source>
        <dbReference type="EMBL" id="CAG8574054.1"/>
    </source>
</evidence>
<keyword evidence="1" id="KW-0175">Coiled coil</keyword>
<organism evidence="2 3">
    <name type="scientific">Cetraspora pellucida</name>
    <dbReference type="NCBI Taxonomy" id="1433469"/>
    <lineage>
        <taxon>Eukaryota</taxon>
        <taxon>Fungi</taxon>
        <taxon>Fungi incertae sedis</taxon>
        <taxon>Mucoromycota</taxon>
        <taxon>Glomeromycotina</taxon>
        <taxon>Glomeromycetes</taxon>
        <taxon>Diversisporales</taxon>
        <taxon>Gigasporaceae</taxon>
        <taxon>Cetraspora</taxon>
    </lineage>
</organism>
<feature type="coiled-coil region" evidence="1">
    <location>
        <begin position="13"/>
        <end position="40"/>
    </location>
</feature>
<dbReference type="Proteomes" id="UP000789759">
    <property type="component" value="Unassembled WGS sequence"/>
</dbReference>
<proteinExistence type="predicted"/>
<reference evidence="2" key="1">
    <citation type="submission" date="2021-06" db="EMBL/GenBank/DDBJ databases">
        <authorList>
            <person name="Kallberg Y."/>
            <person name="Tangrot J."/>
            <person name="Rosling A."/>
        </authorList>
    </citation>
    <scope>NUCLEOTIDE SEQUENCE</scope>
    <source>
        <strain evidence="2">FL966</strain>
    </source>
</reference>
<evidence type="ECO:0000256" key="1">
    <source>
        <dbReference type="SAM" id="Coils"/>
    </source>
</evidence>
<dbReference type="AlphaFoldDB" id="A0A9N9BQD5"/>
<comment type="caution">
    <text evidence="2">The sequence shown here is derived from an EMBL/GenBank/DDBJ whole genome shotgun (WGS) entry which is preliminary data.</text>
</comment>
<keyword evidence="3" id="KW-1185">Reference proteome</keyword>
<protein>
    <submittedName>
        <fullName evidence="2">13862_t:CDS:1</fullName>
    </submittedName>
</protein>